<evidence type="ECO:0000259" key="2">
    <source>
        <dbReference type="PROSITE" id="PS50943"/>
    </source>
</evidence>
<reference evidence="3 4" key="1">
    <citation type="submission" date="2019-03" db="EMBL/GenBank/DDBJ databases">
        <title>Primorskyibacter sp. SS33 isolated from sediments.</title>
        <authorList>
            <person name="Xunke S."/>
        </authorList>
    </citation>
    <scope>NUCLEOTIDE SEQUENCE [LARGE SCALE GENOMIC DNA]</scope>
    <source>
        <strain evidence="3 4">SS33</strain>
    </source>
</reference>
<dbReference type="PANTHER" id="PTHR46797:SF25">
    <property type="entry name" value="TRANSCRIPTIONAL REGULATOR"/>
    <property type="match status" value="1"/>
</dbReference>
<comment type="caution">
    <text evidence="3">The sequence shown here is derived from an EMBL/GenBank/DDBJ whole genome shotgun (WGS) entry which is preliminary data.</text>
</comment>
<dbReference type="GO" id="GO:0003700">
    <property type="term" value="F:DNA-binding transcription factor activity"/>
    <property type="evidence" value="ECO:0007669"/>
    <property type="project" value="TreeGrafter"/>
</dbReference>
<dbReference type="InterPro" id="IPR001387">
    <property type="entry name" value="Cro/C1-type_HTH"/>
</dbReference>
<dbReference type="InterPro" id="IPR010982">
    <property type="entry name" value="Lambda_DNA-bd_dom_sf"/>
</dbReference>
<dbReference type="Gene3D" id="1.10.260.40">
    <property type="entry name" value="lambda repressor-like DNA-binding domains"/>
    <property type="match status" value="1"/>
</dbReference>
<dbReference type="CDD" id="cd00093">
    <property type="entry name" value="HTH_XRE"/>
    <property type="match status" value="1"/>
</dbReference>
<keyword evidence="1" id="KW-0238">DNA-binding</keyword>
<dbReference type="PANTHER" id="PTHR46797">
    <property type="entry name" value="HTH-TYPE TRANSCRIPTIONAL REGULATOR"/>
    <property type="match status" value="1"/>
</dbReference>
<dbReference type="Pfam" id="PF01381">
    <property type="entry name" value="HTH_3"/>
    <property type="match status" value="1"/>
</dbReference>
<dbReference type="SMART" id="SM00530">
    <property type="entry name" value="HTH_XRE"/>
    <property type="match status" value="1"/>
</dbReference>
<dbReference type="PROSITE" id="PS50943">
    <property type="entry name" value="HTH_CROC1"/>
    <property type="match status" value="1"/>
</dbReference>
<accession>A0A4R5ZXW5</accession>
<evidence type="ECO:0000256" key="1">
    <source>
        <dbReference type="ARBA" id="ARBA00023125"/>
    </source>
</evidence>
<name>A0A4R5ZXW5_9RHOB</name>
<sequence length="211" mass="22805">MVKVSPTPTQSVLGAALRKRRKSLALPMQSVADGTGLSVGFISQVERGLTTPSLSSLVAIAEVLQTPISEFLSQPTAHGTTRQGDRVQYSVDTEGPRYERLSSSFPGSKLYSVIMHEPPGHRAEPISHRGEEMFFVLSGEVTVEIEGKVEILKAGDSKHFDSTRVHSTWNHTTETVSILWAGTMDIFGDAPAPIHNSTSVNEDDPTHPAGD</sequence>
<dbReference type="GO" id="GO:0005829">
    <property type="term" value="C:cytosol"/>
    <property type="evidence" value="ECO:0007669"/>
    <property type="project" value="TreeGrafter"/>
</dbReference>
<protein>
    <submittedName>
        <fullName evidence="3">Cupin domain-containing protein</fullName>
    </submittedName>
</protein>
<dbReference type="InterPro" id="IPR014710">
    <property type="entry name" value="RmlC-like_jellyroll"/>
</dbReference>
<gene>
    <name evidence="3" type="ORF">E2L08_15360</name>
</gene>
<dbReference type="OrthoDB" id="9814751at2"/>
<dbReference type="CDD" id="cd02209">
    <property type="entry name" value="cupin_XRE_C"/>
    <property type="match status" value="1"/>
</dbReference>
<dbReference type="Gene3D" id="2.60.120.10">
    <property type="entry name" value="Jelly Rolls"/>
    <property type="match status" value="1"/>
</dbReference>
<dbReference type="AlphaFoldDB" id="A0A4R5ZXW5"/>
<dbReference type="InterPro" id="IPR013096">
    <property type="entry name" value="Cupin_2"/>
</dbReference>
<dbReference type="Proteomes" id="UP000295701">
    <property type="component" value="Unassembled WGS sequence"/>
</dbReference>
<feature type="domain" description="HTH cro/C1-type" evidence="2">
    <location>
        <begin position="17"/>
        <end position="71"/>
    </location>
</feature>
<evidence type="ECO:0000313" key="3">
    <source>
        <dbReference type="EMBL" id="TDL75115.1"/>
    </source>
</evidence>
<dbReference type="GO" id="GO:0003677">
    <property type="term" value="F:DNA binding"/>
    <property type="evidence" value="ECO:0007669"/>
    <property type="project" value="UniProtKB-KW"/>
</dbReference>
<keyword evidence="4" id="KW-1185">Reference proteome</keyword>
<dbReference type="SUPFAM" id="SSF51182">
    <property type="entry name" value="RmlC-like cupins"/>
    <property type="match status" value="1"/>
</dbReference>
<dbReference type="InterPro" id="IPR011051">
    <property type="entry name" value="RmlC_Cupin_sf"/>
</dbReference>
<dbReference type="InterPro" id="IPR050807">
    <property type="entry name" value="TransReg_Diox_bact_type"/>
</dbReference>
<dbReference type="SUPFAM" id="SSF47413">
    <property type="entry name" value="lambda repressor-like DNA-binding domains"/>
    <property type="match status" value="1"/>
</dbReference>
<organism evidence="3 4">
    <name type="scientific">Palleronia sediminis</name>
    <dbReference type="NCBI Taxonomy" id="2547833"/>
    <lineage>
        <taxon>Bacteria</taxon>
        <taxon>Pseudomonadati</taxon>
        <taxon>Pseudomonadota</taxon>
        <taxon>Alphaproteobacteria</taxon>
        <taxon>Rhodobacterales</taxon>
        <taxon>Roseobacteraceae</taxon>
        <taxon>Palleronia</taxon>
    </lineage>
</organism>
<dbReference type="EMBL" id="SNAA01000022">
    <property type="protein sequence ID" value="TDL75115.1"/>
    <property type="molecule type" value="Genomic_DNA"/>
</dbReference>
<dbReference type="Pfam" id="PF07883">
    <property type="entry name" value="Cupin_2"/>
    <property type="match status" value="1"/>
</dbReference>
<evidence type="ECO:0000313" key="4">
    <source>
        <dbReference type="Proteomes" id="UP000295701"/>
    </source>
</evidence>
<proteinExistence type="predicted"/>
<dbReference type="RefSeq" id="WP_133397983.1">
    <property type="nucleotide sequence ID" value="NZ_SNAA01000022.1"/>
</dbReference>